<keyword evidence="1" id="KW-0732">Signal</keyword>
<evidence type="ECO:0000313" key="2">
    <source>
        <dbReference type="EMBL" id="TRX74324.1"/>
    </source>
</evidence>
<feature type="chain" id="PRO_5022047556" evidence="1">
    <location>
        <begin position="20"/>
        <end position="281"/>
    </location>
</feature>
<reference evidence="2 3" key="1">
    <citation type="submission" date="2019-07" db="EMBL/GenBank/DDBJ databases">
        <title>Pseudomonas mangiferae sp. nov., isolated from bark of mango tree in Thailand.</title>
        <authorList>
            <person name="Srisuk N."/>
            <person name="Anurat P."/>
        </authorList>
    </citation>
    <scope>NUCLEOTIDE SEQUENCE [LARGE SCALE GENOMIC DNA]</scope>
    <source>
        <strain evidence="2 3">DMKU_BBB3-04</strain>
    </source>
</reference>
<evidence type="ECO:0000256" key="1">
    <source>
        <dbReference type="SAM" id="SignalP"/>
    </source>
</evidence>
<dbReference type="Pfam" id="PF16234">
    <property type="entry name" value="DUF4892"/>
    <property type="match status" value="1"/>
</dbReference>
<dbReference type="InterPro" id="IPR032608">
    <property type="entry name" value="DUF4892"/>
</dbReference>
<organism evidence="2 3">
    <name type="scientific">Pseudomonas mangiferae</name>
    <dbReference type="NCBI Taxonomy" id="2593654"/>
    <lineage>
        <taxon>Bacteria</taxon>
        <taxon>Pseudomonadati</taxon>
        <taxon>Pseudomonadota</taxon>
        <taxon>Gammaproteobacteria</taxon>
        <taxon>Pseudomonadales</taxon>
        <taxon>Pseudomonadaceae</taxon>
        <taxon>Pseudomonas</taxon>
    </lineage>
</organism>
<dbReference type="EMBL" id="VJOY01000008">
    <property type="protein sequence ID" value="TRX74324.1"/>
    <property type="molecule type" value="Genomic_DNA"/>
</dbReference>
<sequence>MRALLAALPGLLWISLAGAADLPDSHDPRGLPRFPDAQVVGFVEGEGVERIYPQGPIRRISNRVRYERRVDARGRQTAVTYLLPAGHGAPEAFDFARQALLEQGAEPLYWCQGRDCGSSNLWANAVFGNATLYGSDDEQAYLLLRLAGDQADSLVALYGVTRGNRRAYLHAERLDADAPLGDLLPTAATLLKELRASGELTLHQVQGQPTASWLDLLASTLRADTTVRVALAGPDAERWREALIGEGIRAARLELEADGEGTRGEPAAPADDAYLRLVWLR</sequence>
<gene>
    <name evidence="2" type="ORF">FM069_12310</name>
</gene>
<comment type="caution">
    <text evidence="2">The sequence shown here is derived from an EMBL/GenBank/DDBJ whole genome shotgun (WGS) entry which is preliminary data.</text>
</comment>
<name>A0A553GXU6_9PSED</name>
<dbReference type="Proteomes" id="UP000315235">
    <property type="component" value="Unassembled WGS sequence"/>
</dbReference>
<dbReference type="RefSeq" id="WP_143488652.1">
    <property type="nucleotide sequence ID" value="NZ_VJOY01000008.1"/>
</dbReference>
<dbReference type="OrthoDB" id="5741786at2"/>
<keyword evidence="3" id="KW-1185">Reference proteome</keyword>
<feature type="signal peptide" evidence="1">
    <location>
        <begin position="1"/>
        <end position="19"/>
    </location>
</feature>
<dbReference type="AlphaFoldDB" id="A0A553GXU6"/>
<evidence type="ECO:0000313" key="3">
    <source>
        <dbReference type="Proteomes" id="UP000315235"/>
    </source>
</evidence>
<protein>
    <submittedName>
        <fullName evidence="2">DUF4892 domain-containing protein</fullName>
    </submittedName>
</protein>
<accession>A0A553GXU6</accession>
<proteinExistence type="predicted"/>